<reference evidence="3" key="2">
    <citation type="submission" date="2012-11" db="EMBL/GenBank/DDBJ databases">
        <authorList>
            <person name="Kuo A."/>
            <person name="Curtis B.A."/>
            <person name="Tanifuji G."/>
            <person name="Burki F."/>
            <person name="Gruber A."/>
            <person name="Irimia M."/>
            <person name="Maruyama S."/>
            <person name="Arias M.C."/>
            <person name="Ball S.G."/>
            <person name="Gile G.H."/>
            <person name="Hirakawa Y."/>
            <person name="Hopkins J.F."/>
            <person name="Rensing S.A."/>
            <person name="Schmutz J."/>
            <person name="Symeonidi A."/>
            <person name="Elias M."/>
            <person name="Eveleigh R.J."/>
            <person name="Herman E.K."/>
            <person name="Klute M.J."/>
            <person name="Nakayama T."/>
            <person name="Obornik M."/>
            <person name="Reyes-Prieto A."/>
            <person name="Armbrust E.V."/>
            <person name="Aves S.J."/>
            <person name="Beiko R.G."/>
            <person name="Coutinho P."/>
            <person name="Dacks J.B."/>
            <person name="Durnford D.G."/>
            <person name="Fast N.M."/>
            <person name="Green B.R."/>
            <person name="Grisdale C."/>
            <person name="Hempe F."/>
            <person name="Henrissat B."/>
            <person name="Hoppner M.P."/>
            <person name="Ishida K.-I."/>
            <person name="Kim E."/>
            <person name="Koreny L."/>
            <person name="Kroth P.G."/>
            <person name="Liu Y."/>
            <person name="Malik S.-B."/>
            <person name="Maier U.G."/>
            <person name="McRose D."/>
            <person name="Mock T."/>
            <person name="Neilson J.A."/>
            <person name="Onodera N.T."/>
            <person name="Poole A.M."/>
            <person name="Pritham E.J."/>
            <person name="Richards T.A."/>
            <person name="Rocap G."/>
            <person name="Roy S.W."/>
            <person name="Sarai C."/>
            <person name="Schaack S."/>
            <person name="Shirato S."/>
            <person name="Slamovits C.H."/>
            <person name="Spencer D.F."/>
            <person name="Suzuki S."/>
            <person name="Worden A.Z."/>
            <person name="Zauner S."/>
            <person name="Barry K."/>
            <person name="Bell C."/>
            <person name="Bharti A.K."/>
            <person name="Crow J.A."/>
            <person name="Grimwood J."/>
            <person name="Kramer R."/>
            <person name="Lindquist E."/>
            <person name="Lucas S."/>
            <person name="Salamov A."/>
            <person name="McFadden G.I."/>
            <person name="Lane C.E."/>
            <person name="Keeling P.J."/>
            <person name="Gray M.W."/>
            <person name="Grigoriev I.V."/>
            <person name="Archibald J.M."/>
        </authorList>
    </citation>
    <scope>NUCLEOTIDE SEQUENCE</scope>
    <source>
        <strain evidence="3">CCMP2712</strain>
    </source>
</reference>
<dbReference type="EnsemblProtists" id="EKX41411">
    <property type="protein sequence ID" value="EKX41411"/>
    <property type="gene ID" value="GUITHDRAFT_153867"/>
</dbReference>
<dbReference type="KEGG" id="gtt:GUITHDRAFT_153867"/>
<evidence type="ECO:0000313" key="1">
    <source>
        <dbReference type="EMBL" id="EKX41411.1"/>
    </source>
</evidence>
<organism evidence="1">
    <name type="scientific">Guillardia theta (strain CCMP2712)</name>
    <name type="common">Cryptophyte</name>
    <dbReference type="NCBI Taxonomy" id="905079"/>
    <lineage>
        <taxon>Eukaryota</taxon>
        <taxon>Cryptophyceae</taxon>
        <taxon>Pyrenomonadales</taxon>
        <taxon>Geminigeraceae</taxon>
        <taxon>Guillardia</taxon>
    </lineage>
</organism>
<accession>L1IYU9</accession>
<dbReference type="AlphaFoldDB" id="L1IYU9"/>
<dbReference type="Proteomes" id="UP000011087">
    <property type="component" value="Unassembled WGS sequence"/>
</dbReference>
<dbReference type="EMBL" id="JH993024">
    <property type="protein sequence ID" value="EKX41411.1"/>
    <property type="molecule type" value="Genomic_DNA"/>
</dbReference>
<dbReference type="HOGENOM" id="CLU_3000486_0_0_1"/>
<dbReference type="GeneID" id="17297984"/>
<keyword evidence="3" id="KW-1185">Reference proteome</keyword>
<evidence type="ECO:0000313" key="3">
    <source>
        <dbReference type="Proteomes" id="UP000011087"/>
    </source>
</evidence>
<dbReference type="RefSeq" id="XP_005828391.1">
    <property type="nucleotide sequence ID" value="XM_005828334.1"/>
</dbReference>
<reference evidence="1 3" key="1">
    <citation type="journal article" date="2012" name="Nature">
        <title>Algal genomes reveal evolutionary mosaicism and the fate of nucleomorphs.</title>
        <authorList>
            <consortium name="DOE Joint Genome Institute"/>
            <person name="Curtis B.A."/>
            <person name="Tanifuji G."/>
            <person name="Burki F."/>
            <person name="Gruber A."/>
            <person name="Irimia M."/>
            <person name="Maruyama S."/>
            <person name="Arias M.C."/>
            <person name="Ball S.G."/>
            <person name="Gile G.H."/>
            <person name="Hirakawa Y."/>
            <person name="Hopkins J.F."/>
            <person name="Kuo A."/>
            <person name="Rensing S.A."/>
            <person name="Schmutz J."/>
            <person name="Symeonidi A."/>
            <person name="Elias M."/>
            <person name="Eveleigh R.J."/>
            <person name="Herman E.K."/>
            <person name="Klute M.J."/>
            <person name="Nakayama T."/>
            <person name="Obornik M."/>
            <person name="Reyes-Prieto A."/>
            <person name="Armbrust E.V."/>
            <person name="Aves S.J."/>
            <person name="Beiko R.G."/>
            <person name="Coutinho P."/>
            <person name="Dacks J.B."/>
            <person name="Durnford D.G."/>
            <person name="Fast N.M."/>
            <person name="Green B.R."/>
            <person name="Grisdale C.J."/>
            <person name="Hempel F."/>
            <person name="Henrissat B."/>
            <person name="Hoppner M.P."/>
            <person name="Ishida K."/>
            <person name="Kim E."/>
            <person name="Koreny L."/>
            <person name="Kroth P.G."/>
            <person name="Liu Y."/>
            <person name="Malik S.B."/>
            <person name="Maier U.G."/>
            <person name="McRose D."/>
            <person name="Mock T."/>
            <person name="Neilson J.A."/>
            <person name="Onodera N.T."/>
            <person name="Poole A.M."/>
            <person name="Pritham E.J."/>
            <person name="Richards T.A."/>
            <person name="Rocap G."/>
            <person name="Roy S.W."/>
            <person name="Sarai C."/>
            <person name="Schaack S."/>
            <person name="Shirato S."/>
            <person name="Slamovits C.H."/>
            <person name="Spencer D.F."/>
            <person name="Suzuki S."/>
            <person name="Worden A.Z."/>
            <person name="Zauner S."/>
            <person name="Barry K."/>
            <person name="Bell C."/>
            <person name="Bharti A.K."/>
            <person name="Crow J.A."/>
            <person name="Grimwood J."/>
            <person name="Kramer R."/>
            <person name="Lindquist E."/>
            <person name="Lucas S."/>
            <person name="Salamov A."/>
            <person name="McFadden G.I."/>
            <person name="Lane C.E."/>
            <person name="Keeling P.J."/>
            <person name="Gray M.W."/>
            <person name="Grigoriev I.V."/>
            <person name="Archibald J.M."/>
        </authorList>
    </citation>
    <scope>NUCLEOTIDE SEQUENCE</scope>
    <source>
        <strain evidence="1 3">CCMP2712</strain>
    </source>
</reference>
<dbReference type="PaxDb" id="55529-EKX41411"/>
<reference evidence="2" key="3">
    <citation type="submission" date="2015-06" db="UniProtKB">
        <authorList>
            <consortium name="EnsemblProtists"/>
        </authorList>
    </citation>
    <scope>IDENTIFICATION</scope>
</reference>
<name>L1IYU9_GUITC</name>
<sequence length="57" mass="6439">MSRNDVALLRTVRIIESQKVSFHRRSCQAGQHGIRITSDGKECLGNILNARTKVTWS</sequence>
<evidence type="ECO:0000313" key="2">
    <source>
        <dbReference type="EnsemblProtists" id="EKX41411"/>
    </source>
</evidence>
<gene>
    <name evidence="1" type="ORF">GUITHDRAFT_153867</name>
</gene>
<proteinExistence type="predicted"/>
<protein>
    <submittedName>
        <fullName evidence="1 2">Uncharacterized protein</fullName>
    </submittedName>
</protein>